<dbReference type="InterPro" id="IPR028082">
    <property type="entry name" value="Peripla_BP_I"/>
</dbReference>
<dbReference type="PATRIC" id="fig|44252.3.peg.3857"/>
<comment type="caution">
    <text evidence="3">The sequence shown here is derived from an EMBL/GenBank/DDBJ whole genome shotgun (WGS) entry which is preliminary data.</text>
</comment>
<evidence type="ECO:0000313" key="3">
    <source>
        <dbReference type="EMBL" id="KFN07496.1"/>
    </source>
</evidence>
<dbReference type="PANTHER" id="PTHR30036:SF8">
    <property type="entry name" value="ABC-TYPE SUGAR TRANSPORT SYSTEM PERIPLASMIC COMPONENT-LIKE PROTEIN"/>
    <property type="match status" value="1"/>
</dbReference>
<dbReference type="Proteomes" id="UP000029278">
    <property type="component" value="Unassembled WGS sequence"/>
</dbReference>
<protein>
    <submittedName>
        <fullName evidence="3">Periplasmic binding domain protein</fullName>
    </submittedName>
</protein>
<dbReference type="GO" id="GO:0030288">
    <property type="term" value="C:outer membrane-bounded periplasmic space"/>
    <property type="evidence" value="ECO:0007669"/>
    <property type="project" value="TreeGrafter"/>
</dbReference>
<comment type="subcellular location">
    <subcellularLocation>
        <location evidence="1">Cell envelope</location>
    </subcellularLocation>
</comment>
<dbReference type="AlphaFoldDB" id="A0A090ZTM8"/>
<name>A0A090ZTM8_PAEMA</name>
<dbReference type="InterPro" id="IPR025997">
    <property type="entry name" value="SBP_2_dom"/>
</dbReference>
<evidence type="ECO:0000259" key="2">
    <source>
        <dbReference type="Pfam" id="PF13407"/>
    </source>
</evidence>
<dbReference type="STRING" id="44252.DJ90_5922"/>
<organism evidence="3 4">
    <name type="scientific">Paenibacillus macerans</name>
    <name type="common">Bacillus macerans</name>
    <dbReference type="NCBI Taxonomy" id="44252"/>
    <lineage>
        <taxon>Bacteria</taxon>
        <taxon>Bacillati</taxon>
        <taxon>Bacillota</taxon>
        <taxon>Bacilli</taxon>
        <taxon>Bacillales</taxon>
        <taxon>Paenibacillaceae</taxon>
        <taxon>Paenibacillus</taxon>
    </lineage>
</organism>
<dbReference type="SUPFAM" id="SSF53822">
    <property type="entry name" value="Periplasmic binding protein-like I"/>
    <property type="match status" value="1"/>
</dbReference>
<reference evidence="3 4" key="1">
    <citation type="submission" date="2014-04" db="EMBL/GenBank/DDBJ databases">
        <authorList>
            <person name="Bishop-Lilly K.A."/>
            <person name="Broomall S.M."/>
            <person name="Chain P.S."/>
            <person name="Chertkov O."/>
            <person name="Coyne S.R."/>
            <person name="Daligault H.E."/>
            <person name="Davenport K.W."/>
            <person name="Erkkila T."/>
            <person name="Frey K.G."/>
            <person name="Gibbons H.S."/>
            <person name="Gu W."/>
            <person name="Jaissle J."/>
            <person name="Johnson S.L."/>
            <person name="Koroleva G.I."/>
            <person name="Ladner J.T."/>
            <person name="Lo C.-C."/>
            <person name="Minogue T.D."/>
            <person name="Munk C."/>
            <person name="Palacios G.F."/>
            <person name="Redden C.L."/>
            <person name="Rosenzweig C.N."/>
            <person name="Scholz M.B."/>
            <person name="Teshima H."/>
            <person name="Xu Y."/>
        </authorList>
    </citation>
    <scope>NUCLEOTIDE SEQUENCE [LARGE SCALE GENOMIC DNA]</scope>
    <source>
        <strain evidence="3 4">8244</strain>
    </source>
</reference>
<evidence type="ECO:0000256" key="1">
    <source>
        <dbReference type="ARBA" id="ARBA00004196"/>
    </source>
</evidence>
<proteinExistence type="predicted"/>
<dbReference type="CDD" id="cd06302">
    <property type="entry name" value="PBP1_LsrB_Quorum_Sensing-like"/>
    <property type="match status" value="1"/>
</dbReference>
<accession>A0A090ZTM8</accession>
<dbReference type="HOGENOM" id="CLU_037628_3_0_9"/>
<dbReference type="PANTHER" id="PTHR30036">
    <property type="entry name" value="D-XYLOSE-BINDING PERIPLASMIC PROTEIN"/>
    <property type="match status" value="1"/>
</dbReference>
<dbReference type="GO" id="GO:0030246">
    <property type="term" value="F:carbohydrate binding"/>
    <property type="evidence" value="ECO:0007669"/>
    <property type="project" value="TreeGrafter"/>
</dbReference>
<sequence length="426" mass="47209">MPRWGTEMRLINMRLIEMWMIRMCIIGKRMIGQWPAGKRLKVQRFAELRFTELRFAGPRFAMLRFAGLRFTGQRFARARSAGLQFAALLLLAVVIGGCRNGDAAIKYDVIYSNEKETHSQAAPVAQETYTIGMVPKATENSYFNLVEDGAREAAEDLGANLLYEGSPVADTGQQIRVIRSLISRKVDLIAVSANDSAKLLPVLREAKQSGIRVITWDSDTEPEGRELFVNMVDPETLGRHLLDALAMQMDETGQYAVLAGASTASNMNEWMKWIKVQNAQYYPDMKLVETAAANDDPQLAYTEAIRLMEKYPDLAGIIGTSSVALPAAAKALEDKRQAGSIHAVGLSTPNLMREYLKNGTVKNATLWSPKRLGYLTIVLAVNLLDGQSPVNGQVVRNVGEIRVKGDSVIMGEPLDFTKDNVDEYVF</sequence>
<dbReference type="Gene3D" id="3.40.50.2300">
    <property type="match status" value="2"/>
</dbReference>
<evidence type="ECO:0000313" key="4">
    <source>
        <dbReference type="Proteomes" id="UP000029278"/>
    </source>
</evidence>
<dbReference type="InterPro" id="IPR050555">
    <property type="entry name" value="Bact_Solute-Bind_Prot2"/>
</dbReference>
<feature type="domain" description="Periplasmic binding protein" evidence="2">
    <location>
        <begin position="131"/>
        <end position="387"/>
    </location>
</feature>
<keyword evidence="4" id="KW-1185">Reference proteome</keyword>
<gene>
    <name evidence="3" type="ORF">DJ90_5922</name>
</gene>
<dbReference type="EMBL" id="JMQA01000034">
    <property type="protein sequence ID" value="KFN07496.1"/>
    <property type="molecule type" value="Genomic_DNA"/>
</dbReference>
<dbReference type="Pfam" id="PF13407">
    <property type="entry name" value="Peripla_BP_4"/>
    <property type="match status" value="1"/>
</dbReference>